<proteinExistence type="predicted"/>
<comment type="caution">
    <text evidence="1">The sequence shown here is derived from an EMBL/GenBank/DDBJ whole genome shotgun (WGS) entry which is preliminary data.</text>
</comment>
<name>A0AAD5QJC6_PARTN</name>
<dbReference type="AlphaFoldDB" id="A0AAD5QJC6"/>
<evidence type="ECO:0000313" key="1">
    <source>
        <dbReference type="EMBL" id="KAJ1350605.1"/>
    </source>
</evidence>
<dbReference type="EMBL" id="JAHQIW010000900">
    <property type="protein sequence ID" value="KAJ1350605.1"/>
    <property type="molecule type" value="Genomic_DNA"/>
</dbReference>
<protein>
    <submittedName>
        <fullName evidence="1">Uncharacterized protein</fullName>
    </submittedName>
</protein>
<accession>A0AAD5QJC6</accession>
<reference evidence="1" key="1">
    <citation type="submission" date="2021-06" db="EMBL/GenBank/DDBJ databases">
        <title>Parelaphostrongylus tenuis whole genome reference sequence.</title>
        <authorList>
            <person name="Garwood T.J."/>
            <person name="Larsen P.A."/>
            <person name="Fountain-Jones N.M."/>
            <person name="Garbe J.R."/>
            <person name="Macchietto M.G."/>
            <person name="Kania S.A."/>
            <person name="Gerhold R.W."/>
            <person name="Richards J.E."/>
            <person name="Wolf T.M."/>
        </authorList>
    </citation>
    <scope>NUCLEOTIDE SEQUENCE</scope>
    <source>
        <strain evidence="1">MNPRO001-30</strain>
        <tissue evidence="1">Meninges</tissue>
    </source>
</reference>
<dbReference type="Proteomes" id="UP001196413">
    <property type="component" value="Unassembled WGS sequence"/>
</dbReference>
<evidence type="ECO:0000313" key="2">
    <source>
        <dbReference type="Proteomes" id="UP001196413"/>
    </source>
</evidence>
<keyword evidence="2" id="KW-1185">Reference proteome</keyword>
<organism evidence="1 2">
    <name type="scientific">Parelaphostrongylus tenuis</name>
    <name type="common">Meningeal worm</name>
    <dbReference type="NCBI Taxonomy" id="148309"/>
    <lineage>
        <taxon>Eukaryota</taxon>
        <taxon>Metazoa</taxon>
        <taxon>Ecdysozoa</taxon>
        <taxon>Nematoda</taxon>
        <taxon>Chromadorea</taxon>
        <taxon>Rhabditida</taxon>
        <taxon>Rhabditina</taxon>
        <taxon>Rhabditomorpha</taxon>
        <taxon>Strongyloidea</taxon>
        <taxon>Metastrongylidae</taxon>
        <taxon>Parelaphostrongylus</taxon>
    </lineage>
</organism>
<sequence>MGGNQSNANSARKCIVFVRNNEPTAVLDRSVLLILELTAGEGSVARFSLPIMEIIVQLEAAHELLIGTHKVAHLAKENVKVILKLTFFIGSVKDDLFHERLYHSL</sequence>
<gene>
    <name evidence="1" type="ORF">KIN20_006433</name>
</gene>